<gene>
    <name evidence="8" type="ORF">KSX_92160</name>
</gene>
<comment type="caution">
    <text evidence="8">The sequence shown here is derived from an EMBL/GenBank/DDBJ whole genome shotgun (WGS) entry which is preliminary data.</text>
</comment>
<evidence type="ECO:0000259" key="7">
    <source>
        <dbReference type="PROSITE" id="PS50011"/>
    </source>
</evidence>
<dbReference type="GO" id="GO:0004674">
    <property type="term" value="F:protein serine/threonine kinase activity"/>
    <property type="evidence" value="ECO:0007669"/>
    <property type="project" value="UniProtKB-EC"/>
</dbReference>
<feature type="transmembrane region" description="Helical" evidence="6">
    <location>
        <begin position="334"/>
        <end position="355"/>
    </location>
</feature>
<keyword evidence="6" id="KW-0472">Membrane</keyword>
<feature type="domain" description="Protein kinase" evidence="7">
    <location>
        <begin position="15"/>
        <end position="271"/>
    </location>
</feature>
<dbReference type="EMBL" id="BNJF01000010">
    <property type="protein sequence ID" value="GHO51053.1"/>
    <property type="molecule type" value="Genomic_DNA"/>
</dbReference>
<name>A0A8J3IBR6_9CHLR</name>
<dbReference type="EC" id="2.7.11.1" evidence="1"/>
<dbReference type="Proteomes" id="UP000612362">
    <property type="component" value="Unassembled WGS sequence"/>
</dbReference>
<keyword evidence="4" id="KW-0418">Kinase</keyword>
<evidence type="ECO:0000256" key="6">
    <source>
        <dbReference type="SAM" id="Phobius"/>
    </source>
</evidence>
<evidence type="ECO:0000256" key="3">
    <source>
        <dbReference type="ARBA" id="ARBA00022741"/>
    </source>
</evidence>
<dbReference type="PROSITE" id="PS50011">
    <property type="entry name" value="PROTEIN_KINASE_DOM"/>
    <property type="match status" value="1"/>
</dbReference>
<accession>A0A8J3IBR6</accession>
<feature type="transmembrane region" description="Helical" evidence="6">
    <location>
        <begin position="495"/>
        <end position="516"/>
    </location>
</feature>
<feature type="transmembrane region" description="Helical" evidence="6">
    <location>
        <begin position="462"/>
        <end position="483"/>
    </location>
</feature>
<keyword evidence="5" id="KW-0067">ATP-binding</keyword>
<evidence type="ECO:0000313" key="8">
    <source>
        <dbReference type="EMBL" id="GHO51053.1"/>
    </source>
</evidence>
<keyword evidence="6" id="KW-0812">Transmembrane</keyword>
<dbReference type="PANTHER" id="PTHR43289:SF6">
    <property type="entry name" value="SERINE_THREONINE-PROTEIN KINASE NEKL-3"/>
    <property type="match status" value="1"/>
</dbReference>
<reference evidence="8" key="1">
    <citation type="submission" date="2020-10" db="EMBL/GenBank/DDBJ databases">
        <title>Taxonomic study of unclassified bacteria belonging to the class Ktedonobacteria.</title>
        <authorList>
            <person name="Yabe S."/>
            <person name="Wang C.M."/>
            <person name="Zheng Y."/>
            <person name="Sakai Y."/>
            <person name="Cavaletti L."/>
            <person name="Monciardini P."/>
            <person name="Donadio S."/>
        </authorList>
    </citation>
    <scope>NUCLEOTIDE SEQUENCE</scope>
    <source>
        <strain evidence="8">SOSP1-1</strain>
    </source>
</reference>
<dbReference type="SUPFAM" id="SSF56112">
    <property type="entry name" value="Protein kinase-like (PK-like)"/>
    <property type="match status" value="1"/>
</dbReference>
<keyword evidence="2" id="KW-0808">Transferase</keyword>
<dbReference type="AlphaFoldDB" id="A0A8J3IBR6"/>
<feature type="transmembrane region" description="Helical" evidence="6">
    <location>
        <begin position="415"/>
        <end position="435"/>
    </location>
</feature>
<dbReference type="CDD" id="cd14014">
    <property type="entry name" value="STKc_PknB_like"/>
    <property type="match status" value="1"/>
</dbReference>
<dbReference type="Gene3D" id="1.10.510.10">
    <property type="entry name" value="Transferase(Phosphotransferase) domain 1"/>
    <property type="match status" value="1"/>
</dbReference>
<evidence type="ECO:0000256" key="2">
    <source>
        <dbReference type="ARBA" id="ARBA00022679"/>
    </source>
</evidence>
<evidence type="ECO:0000256" key="4">
    <source>
        <dbReference type="ARBA" id="ARBA00022777"/>
    </source>
</evidence>
<organism evidence="8 9">
    <name type="scientific">Ktedonospora formicarum</name>
    <dbReference type="NCBI Taxonomy" id="2778364"/>
    <lineage>
        <taxon>Bacteria</taxon>
        <taxon>Bacillati</taxon>
        <taxon>Chloroflexota</taxon>
        <taxon>Ktedonobacteria</taxon>
        <taxon>Ktedonobacterales</taxon>
        <taxon>Ktedonobacteraceae</taxon>
        <taxon>Ktedonospora</taxon>
    </lineage>
</organism>
<evidence type="ECO:0000313" key="9">
    <source>
        <dbReference type="Proteomes" id="UP000612362"/>
    </source>
</evidence>
<keyword evidence="9" id="KW-1185">Reference proteome</keyword>
<sequence>MYIMVGLAGQYIDQYHLMHLIEERATSDVYLAQLQQQTTPVAIYLFHSRIENEETREQFRTEIEPLLRLKHPHLLSMYSFGEKEHIPYLIAATFSGESLLHHYPLGSNVPLHTVVDVIGQAASALQYMHECGLVYRDIRPDQIWIDANNTVVLRPPELTSLTMTTQYQEQDDLIDLIAYLAPEQRQGRAEPASDQYSLAVVAYELLSGHLPFQGSFLEIIKQQERIPPSLYPETPSLPPAIDAVFARALSHDPASRFPSLLSFVVALQDVADDRESQEIVSGLSQQEQARVKATPEYDPTAQPHQSNVDASGSEKPMVLPIIQGSFQRRDLRRAGLYCAIVVLLQAFAHLMLYVGLQDFVTGIATSSDIMTLSNLLNEFAGTMIAFQLITAILSFPTSYLTGPVFGAWRGAIINLIYYTSSMLGLLVVVLLLGSYRGASEPTNVAPGTIQFYLKLGSPLQIILPYLVSLLGSIAFAFVVGSIYERRKKRNLLISWGIYSLAAFAMILWSNVAFALISPLLGDYQKLTIKAISQTPWISLLIVPPLMVGLEAIVQSYILRRRQRQAQDG</sequence>
<feature type="transmembrane region" description="Helical" evidence="6">
    <location>
        <begin position="375"/>
        <end position="395"/>
    </location>
</feature>
<keyword evidence="3" id="KW-0547">Nucleotide-binding</keyword>
<dbReference type="GO" id="GO:0005524">
    <property type="term" value="F:ATP binding"/>
    <property type="evidence" value="ECO:0007669"/>
    <property type="project" value="UniProtKB-KW"/>
</dbReference>
<evidence type="ECO:0000256" key="1">
    <source>
        <dbReference type="ARBA" id="ARBA00012513"/>
    </source>
</evidence>
<protein>
    <recommendedName>
        <fullName evidence="1">non-specific serine/threonine protein kinase</fullName>
        <ecNumber evidence="1">2.7.11.1</ecNumber>
    </recommendedName>
</protein>
<dbReference type="InterPro" id="IPR011009">
    <property type="entry name" value="Kinase-like_dom_sf"/>
</dbReference>
<dbReference type="PANTHER" id="PTHR43289">
    <property type="entry name" value="MITOGEN-ACTIVATED PROTEIN KINASE KINASE KINASE 20-RELATED"/>
    <property type="match status" value="1"/>
</dbReference>
<keyword evidence="6" id="KW-1133">Transmembrane helix</keyword>
<feature type="transmembrane region" description="Helical" evidence="6">
    <location>
        <begin position="536"/>
        <end position="558"/>
    </location>
</feature>
<proteinExistence type="predicted"/>
<dbReference type="Pfam" id="PF00069">
    <property type="entry name" value="Pkinase"/>
    <property type="match status" value="1"/>
</dbReference>
<evidence type="ECO:0000256" key="5">
    <source>
        <dbReference type="ARBA" id="ARBA00022840"/>
    </source>
</evidence>
<dbReference type="Gene3D" id="3.30.200.20">
    <property type="entry name" value="Phosphorylase Kinase, domain 1"/>
    <property type="match status" value="1"/>
</dbReference>
<dbReference type="InterPro" id="IPR000719">
    <property type="entry name" value="Prot_kinase_dom"/>
</dbReference>